<dbReference type="AlphaFoldDB" id="A0A9D1CWJ0"/>
<evidence type="ECO:0000259" key="2">
    <source>
        <dbReference type="Pfam" id="PF13349"/>
    </source>
</evidence>
<organism evidence="3 4">
    <name type="scientific">Candidatus Pullichristensenella stercorigallinarum</name>
    <dbReference type="NCBI Taxonomy" id="2840909"/>
    <lineage>
        <taxon>Bacteria</taxon>
        <taxon>Bacillati</taxon>
        <taxon>Bacillota</taxon>
        <taxon>Clostridia</taxon>
        <taxon>Candidatus Pullichristensenella</taxon>
    </lineage>
</organism>
<name>A0A9D1CWJ0_9FIRM</name>
<dbReference type="Proteomes" id="UP000824260">
    <property type="component" value="Unassembled WGS sequence"/>
</dbReference>
<comment type="caution">
    <text evidence="3">The sequence shown here is derived from an EMBL/GenBank/DDBJ whole genome shotgun (WGS) entry which is preliminary data.</text>
</comment>
<dbReference type="InterPro" id="IPR025164">
    <property type="entry name" value="Toastrack_DUF4097"/>
</dbReference>
<reference evidence="3" key="2">
    <citation type="journal article" date="2021" name="PeerJ">
        <title>Extensive microbial diversity within the chicken gut microbiome revealed by metagenomics and culture.</title>
        <authorList>
            <person name="Gilroy R."/>
            <person name="Ravi A."/>
            <person name="Getino M."/>
            <person name="Pursley I."/>
            <person name="Horton D.L."/>
            <person name="Alikhan N.F."/>
            <person name="Baker D."/>
            <person name="Gharbi K."/>
            <person name="Hall N."/>
            <person name="Watson M."/>
            <person name="Adriaenssens E.M."/>
            <person name="Foster-Nyarko E."/>
            <person name="Jarju S."/>
            <person name="Secka A."/>
            <person name="Antonio M."/>
            <person name="Oren A."/>
            <person name="Chaudhuri R.R."/>
            <person name="La Ragione R."/>
            <person name="Hildebrand F."/>
            <person name="Pallen M.J."/>
        </authorList>
    </citation>
    <scope>NUCLEOTIDE SEQUENCE</scope>
    <source>
        <strain evidence="3">ChiSjej6B24-2974</strain>
    </source>
</reference>
<feature type="domain" description="DUF4097" evidence="2">
    <location>
        <begin position="41"/>
        <end position="215"/>
    </location>
</feature>
<accession>A0A9D1CWJ0</accession>
<evidence type="ECO:0000313" key="4">
    <source>
        <dbReference type="Proteomes" id="UP000824260"/>
    </source>
</evidence>
<dbReference type="Pfam" id="PF13349">
    <property type="entry name" value="DUF4097"/>
    <property type="match status" value="1"/>
</dbReference>
<keyword evidence="1" id="KW-0732">Signal</keyword>
<dbReference type="EMBL" id="DVFZ01000085">
    <property type="protein sequence ID" value="HIQ83122.1"/>
    <property type="molecule type" value="Genomic_DNA"/>
</dbReference>
<gene>
    <name evidence="3" type="ORF">IAA52_08465</name>
</gene>
<evidence type="ECO:0000313" key="3">
    <source>
        <dbReference type="EMBL" id="HIQ83122.1"/>
    </source>
</evidence>
<proteinExistence type="predicted"/>
<feature type="chain" id="PRO_5039546045" evidence="1">
    <location>
        <begin position="25"/>
        <end position="219"/>
    </location>
</feature>
<dbReference type="PROSITE" id="PS51257">
    <property type="entry name" value="PROKAR_LIPOPROTEIN"/>
    <property type="match status" value="1"/>
</dbReference>
<feature type="signal peptide" evidence="1">
    <location>
        <begin position="1"/>
        <end position="24"/>
    </location>
</feature>
<reference evidence="3" key="1">
    <citation type="submission" date="2020-10" db="EMBL/GenBank/DDBJ databases">
        <authorList>
            <person name="Gilroy R."/>
        </authorList>
    </citation>
    <scope>NUCLEOTIDE SEQUENCE</scope>
    <source>
        <strain evidence="3">ChiSjej6B24-2974</strain>
    </source>
</reference>
<sequence>MKKIVLLALCLVSFVFILSGCSSSESFEEKSYTPDVQIVGINLDVEDREIKVSLSEDEQVHIQYSENSKEYYDISVSDENVLTMTSASNKSWTDYIGFKPAAEDRKISLQIPNGLLENLTLSTTNEDITLSALAVTGSINISSNGGSISFENLDVGSALSLTVKNGDISGTVVGSYDDFAIQTEIKKGESNLPDNKDSGEKTLNVSSNNGDVNIEFVNE</sequence>
<evidence type="ECO:0000256" key="1">
    <source>
        <dbReference type="SAM" id="SignalP"/>
    </source>
</evidence>
<protein>
    <submittedName>
        <fullName evidence="3">DUF4097 family beta strand repeat protein</fullName>
    </submittedName>
</protein>